<dbReference type="CDD" id="cd07571">
    <property type="entry name" value="ALP_N-acyl_transferase"/>
    <property type="match status" value="1"/>
</dbReference>
<gene>
    <name evidence="11" type="ORF">G443_000343</name>
</gene>
<evidence type="ECO:0000256" key="6">
    <source>
        <dbReference type="ARBA" id="ARBA00023136"/>
    </source>
</evidence>
<dbReference type="PANTHER" id="PTHR38686:SF1">
    <property type="entry name" value="APOLIPOPROTEIN N-ACYLTRANSFERASE"/>
    <property type="match status" value="1"/>
</dbReference>
<comment type="subcellular location">
    <subcellularLocation>
        <location evidence="1">Cell membrane</location>
        <topology evidence="1">Multi-pass membrane protein</topology>
    </subcellularLocation>
</comment>
<dbReference type="InterPro" id="IPR036526">
    <property type="entry name" value="C-N_Hydrolase_sf"/>
</dbReference>
<dbReference type="InterPro" id="IPR004563">
    <property type="entry name" value="Apolipo_AcylTrfase"/>
</dbReference>
<reference evidence="11 12" key="1">
    <citation type="submission" date="2022-06" db="EMBL/GenBank/DDBJ databases">
        <title>Genomic Encyclopedia of Type Strains, Phase I: the one thousand microbial genomes (KMG-I) project.</title>
        <authorList>
            <person name="Kyrpides N."/>
        </authorList>
    </citation>
    <scope>NUCLEOTIDE SEQUENCE [LARGE SCALE GENOMIC DNA]</scope>
    <source>
        <strain evidence="11 12">DSM 43889</strain>
    </source>
</reference>
<evidence type="ECO:0000256" key="9">
    <source>
        <dbReference type="SAM" id="Phobius"/>
    </source>
</evidence>
<organism evidence="11 12">
    <name type="scientific">Actinoalloteichus caeruleus DSM 43889</name>
    <dbReference type="NCBI Taxonomy" id="1120930"/>
    <lineage>
        <taxon>Bacteria</taxon>
        <taxon>Bacillati</taxon>
        <taxon>Actinomycetota</taxon>
        <taxon>Actinomycetes</taxon>
        <taxon>Pseudonocardiales</taxon>
        <taxon>Pseudonocardiaceae</taxon>
        <taxon>Actinoalloteichus</taxon>
        <taxon>Actinoalloteichus cyanogriseus</taxon>
    </lineage>
</organism>
<protein>
    <submittedName>
        <fullName evidence="11">Apolipoprotein N-acyltransferase</fullName>
    </submittedName>
</protein>
<evidence type="ECO:0000256" key="4">
    <source>
        <dbReference type="ARBA" id="ARBA00022692"/>
    </source>
</evidence>
<dbReference type="Pfam" id="PF00795">
    <property type="entry name" value="CN_hydrolase"/>
    <property type="match status" value="1"/>
</dbReference>
<evidence type="ECO:0000256" key="1">
    <source>
        <dbReference type="ARBA" id="ARBA00004651"/>
    </source>
</evidence>
<evidence type="ECO:0000313" key="11">
    <source>
        <dbReference type="EMBL" id="MCP2330073.1"/>
    </source>
</evidence>
<evidence type="ECO:0000256" key="2">
    <source>
        <dbReference type="ARBA" id="ARBA00022475"/>
    </source>
</evidence>
<keyword evidence="2" id="KW-1003">Cell membrane</keyword>
<sequence length="332" mass="35045">MAGAFAGAAPADGTVTAAVIQGNVPRMGLDFVSQRRAVLDNHAERTRLLAEDVAAGRTAQPDLVVWPENASDIDPVRNADAYQIIEAAVSAVGAPTLVGTQEAPSVGDLHNTALLWLPGQGPVDSYRKREIQPFGERMPMRWFVRLFSEDVDRVQREFQPGDEAVSFAMGPASVGVATCWEIAFDDRVTSTVGSGAQILAVPSNNATFGFTEMTDQQLAMSRVRAVEHDRAVLLPATSGVSAIIMPDGRVVQRSEMFTSTALVEEVPLRSTTTLATRLGAIPEWALVATALAALGWVAVLGRRARGVRPAPESAAAPSSAATARSDAGQSDG</sequence>
<keyword evidence="7" id="KW-0012">Acyltransferase</keyword>
<evidence type="ECO:0000256" key="3">
    <source>
        <dbReference type="ARBA" id="ARBA00022679"/>
    </source>
</evidence>
<evidence type="ECO:0000256" key="8">
    <source>
        <dbReference type="SAM" id="MobiDB-lite"/>
    </source>
</evidence>
<evidence type="ECO:0000256" key="7">
    <source>
        <dbReference type="ARBA" id="ARBA00023315"/>
    </source>
</evidence>
<keyword evidence="5 9" id="KW-1133">Transmembrane helix</keyword>
<keyword evidence="3" id="KW-0808">Transferase</keyword>
<feature type="region of interest" description="Disordered" evidence="8">
    <location>
        <begin position="307"/>
        <end position="332"/>
    </location>
</feature>
<dbReference type="Proteomes" id="UP000791080">
    <property type="component" value="Unassembled WGS sequence"/>
</dbReference>
<dbReference type="EMBL" id="AUBJ02000001">
    <property type="protein sequence ID" value="MCP2330073.1"/>
    <property type="molecule type" value="Genomic_DNA"/>
</dbReference>
<evidence type="ECO:0000313" key="12">
    <source>
        <dbReference type="Proteomes" id="UP000791080"/>
    </source>
</evidence>
<name>A0ABT1JD21_ACTCY</name>
<comment type="caution">
    <text evidence="11">The sequence shown here is derived from an EMBL/GenBank/DDBJ whole genome shotgun (WGS) entry which is preliminary data.</text>
</comment>
<keyword evidence="6 9" id="KW-0472">Membrane</keyword>
<dbReference type="SUPFAM" id="SSF56317">
    <property type="entry name" value="Carbon-nitrogen hydrolase"/>
    <property type="match status" value="1"/>
</dbReference>
<evidence type="ECO:0000259" key="10">
    <source>
        <dbReference type="PROSITE" id="PS50263"/>
    </source>
</evidence>
<dbReference type="NCBIfam" id="TIGR00546">
    <property type="entry name" value="lnt"/>
    <property type="match status" value="1"/>
</dbReference>
<keyword evidence="12" id="KW-1185">Reference proteome</keyword>
<dbReference type="Gene3D" id="3.60.110.10">
    <property type="entry name" value="Carbon-nitrogen hydrolase"/>
    <property type="match status" value="1"/>
</dbReference>
<dbReference type="InterPro" id="IPR003010">
    <property type="entry name" value="C-N_Hydrolase"/>
</dbReference>
<proteinExistence type="predicted"/>
<evidence type="ECO:0000256" key="5">
    <source>
        <dbReference type="ARBA" id="ARBA00022989"/>
    </source>
</evidence>
<dbReference type="PROSITE" id="PS50263">
    <property type="entry name" value="CN_HYDROLASE"/>
    <property type="match status" value="1"/>
</dbReference>
<dbReference type="PANTHER" id="PTHR38686">
    <property type="entry name" value="APOLIPOPROTEIN N-ACYLTRANSFERASE"/>
    <property type="match status" value="1"/>
</dbReference>
<feature type="transmembrane region" description="Helical" evidence="9">
    <location>
        <begin position="284"/>
        <end position="301"/>
    </location>
</feature>
<keyword evidence="4 9" id="KW-0812">Transmembrane</keyword>
<feature type="domain" description="CN hydrolase" evidence="10">
    <location>
        <begin position="15"/>
        <end position="268"/>
    </location>
</feature>
<accession>A0ABT1JD21</accession>